<evidence type="ECO:0000256" key="1">
    <source>
        <dbReference type="SAM" id="Phobius"/>
    </source>
</evidence>
<dbReference type="Proteomes" id="UP000789405">
    <property type="component" value="Unassembled WGS sequence"/>
</dbReference>
<feature type="non-terminal residue" evidence="2">
    <location>
        <position position="153"/>
    </location>
</feature>
<evidence type="ECO:0000313" key="3">
    <source>
        <dbReference type="Proteomes" id="UP000789405"/>
    </source>
</evidence>
<feature type="transmembrane region" description="Helical" evidence="1">
    <location>
        <begin position="12"/>
        <end position="37"/>
    </location>
</feature>
<protein>
    <submittedName>
        <fullName evidence="2">21107_t:CDS:1</fullName>
    </submittedName>
</protein>
<dbReference type="AlphaFoldDB" id="A0A9N9KEE7"/>
<gene>
    <name evidence="2" type="ORF">DERYTH_LOCUS27044</name>
</gene>
<feature type="transmembrane region" description="Helical" evidence="1">
    <location>
        <begin position="57"/>
        <end position="75"/>
    </location>
</feature>
<organism evidence="2 3">
    <name type="scientific">Dentiscutata erythropus</name>
    <dbReference type="NCBI Taxonomy" id="1348616"/>
    <lineage>
        <taxon>Eukaryota</taxon>
        <taxon>Fungi</taxon>
        <taxon>Fungi incertae sedis</taxon>
        <taxon>Mucoromycota</taxon>
        <taxon>Glomeromycotina</taxon>
        <taxon>Glomeromycetes</taxon>
        <taxon>Diversisporales</taxon>
        <taxon>Gigasporaceae</taxon>
        <taxon>Dentiscutata</taxon>
    </lineage>
</organism>
<comment type="caution">
    <text evidence="2">The sequence shown here is derived from an EMBL/GenBank/DDBJ whole genome shotgun (WGS) entry which is preliminary data.</text>
</comment>
<dbReference type="EMBL" id="CAJVPY010060077">
    <property type="protein sequence ID" value="CAG8820992.1"/>
    <property type="molecule type" value="Genomic_DNA"/>
</dbReference>
<sequence>AYEDMLEKQVACYGLPFGTFGSICWALSTASSLLLYVNIPLFSPWKWGKPHQSQTPWIFFISSVLTIGPTISTCIRCKDYWPFTVIAIGQLSPWSFKMFNDGLASSTKEHNEDHSGRDLCYSISGGILSCILGFAGWVGLTALYIGLIHESHA</sequence>
<feature type="non-terminal residue" evidence="2">
    <location>
        <position position="1"/>
    </location>
</feature>
<reference evidence="2" key="1">
    <citation type="submission" date="2021-06" db="EMBL/GenBank/DDBJ databases">
        <authorList>
            <person name="Kallberg Y."/>
            <person name="Tangrot J."/>
            <person name="Rosling A."/>
        </authorList>
    </citation>
    <scope>NUCLEOTIDE SEQUENCE</scope>
    <source>
        <strain evidence="2">MA453B</strain>
    </source>
</reference>
<keyword evidence="1" id="KW-1133">Transmembrane helix</keyword>
<feature type="transmembrane region" description="Helical" evidence="1">
    <location>
        <begin position="119"/>
        <end position="147"/>
    </location>
</feature>
<keyword evidence="1" id="KW-0812">Transmembrane</keyword>
<name>A0A9N9KEE7_9GLOM</name>
<keyword evidence="1" id="KW-0472">Membrane</keyword>
<dbReference type="OrthoDB" id="2396694at2759"/>
<keyword evidence="3" id="KW-1185">Reference proteome</keyword>
<accession>A0A9N9KEE7</accession>
<proteinExistence type="predicted"/>
<evidence type="ECO:0000313" key="2">
    <source>
        <dbReference type="EMBL" id="CAG8820992.1"/>
    </source>
</evidence>